<proteinExistence type="predicted"/>
<protein>
    <submittedName>
        <fullName evidence="1 2">Uncharacterized protein</fullName>
    </submittedName>
</protein>
<evidence type="ECO:0000313" key="3">
    <source>
        <dbReference type="Proteomes" id="UP000015101"/>
    </source>
</evidence>
<gene>
    <name evidence="2" type="primary">20204074</name>
    <name evidence="1" type="ORF">HELRODRAFT_172543</name>
</gene>
<dbReference type="GeneID" id="20204074"/>
<dbReference type="AlphaFoldDB" id="T1F5H5"/>
<dbReference type="EMBL" id="AMQM01004268">
    <property type="status" value="NOT_ANNOTATED_CDS"/>
    <property type="molecule type" value="Genomic_DNA"/>
</dbReference>
<accession>T1F5H5</accession>
<dbReference type="Proteomes" id="UP000015101">
    <property type="component" value="Unassembled WGS sequence"/>
</dbReference>
<organism evidence="2 3">
    <name type="scientific">Helobdella robusta</name>
    <name type="common">Californian leech</name>
    <dbReference type="NCBI Taxonomy" id="6412"/>
    <lineage>
        <taxon>Eukaryota</taxon>
        <taxon>Metazoa</taxon>
        <taxon>Spiralia</taxon>
        <taxon>Lophotrochozoa</taxon>
        <taxon>Annelida</taxon>
        <taxon>Clitellata</taxon>
        <taxon>Hirudinea</taxon>
        <taxon>Rhynchobdellida</taxon>
        <taxon>Glossiphoniidae</taxon>
        <taxon>Helobdella</taxon>
    </lineage>
</organism>
<name>T1F5H5_HELRO</name>
<reference evidence="3" key="1">
    <citation type="submission" date="2012-12" db="EMBL/GenBank/DDBJ databases">
        <authorList>
            <person name="Hellsten U."/>
            <person name="Grimwood J."/>
            <person name="Chapman J.A."/>
            <person name="Shapiro H."/>
            <person name="Aerts A."/>
            <person name="Otillar R.P."/>
            <person name="Terry A.Y."/>
            <person name="Boore J.L."/>
            <person name="Simakov O."/>
            <person name="Marletaz F."/>
            <person name="Cho S.-J."/>
            <person name="Edsinger-Gonzales E."/>
            <person name="Havlak P."/>
            <person name="Kuo D.-H."/>
            <person name="Larsson T."/>
            <person name="Lv J."/>
            <person name="Arendt D."/>
            <person name="Savage R."/>
            <person name="Osoegawa K."/>
            <person name="de Jong P."/>
            <person name="Lindberg D.R."/>
            <person name="Seaver E.C."/>
            <person name="Weisblat D.A."/>
            <person name="Putnam N.H."/>
            <person name="Grigoriev I.V."/>
            <person name="Rokhsar D.S."/>
        </authorList>
    </citation>
    <scope>NUCLEOTIDE SEQUENCE</scope>
</reference>
<sequence>MTSGKSSDTIKTKESLQKVLREGISVIIITVGEPFEVTDISEPNLLTQLVWTDYNDDAYHGDEEVHEIICKVPVVIKPRGSIKRRKLSASQQFNCLLDTTNEFTLLEMTFGSLGRFFTSDKQGLFPSAAFFNKNTYIQSYGVKVEEFPKIKTVDMVPCSFKSFDLNETATLELLINSVPGTTHTVL</sequence>
<reference evidence="1 3" key="2">
    <citation type="journal article" date="2013" name="Nature">
        <title>Insights into bilaterian evolution from three spiralian genomes.</title>
        <authorList>
            <person name="Simakov O."/>
            <person name="Marletaz F."/>
            <person name="Cho S.J."/>
            <person name="Edsinger-Gonzales E."/>
            <person name="Havlak P."/>
            <person name="Hellsten U."/>
            <person name="Kuo D.H."/>
            <person name="Larsson T."/>
            <person name="Lv J."/>
            <person name="Arendt D."/>
            <person name="Savage R."/>
            <person name="Osoegawa K."/>
            <person name="de Jong P."/>
            <person name="Grimwood J."/>
            <person name="Chapman J.A."/>
            <person name="Shapiro H."/>
            <person name="Aerts A."/>
            <person name="Otillar R.P."/>
            <person name="Terry A.Y."/>
            <person name="Boore J.L."/>
            <person name="Grigoriev I.V."/>
            <person name="Lindberg D.R."/>
            <person name="Seaver E.C."/>
            <person name="Weisblat D.A."/>
            <person name="Putnam N.H."/>
            <person name="Rokhsar D.S."/>
        </authorList>
    </citation>
    <scope>NUCLEOTIDE SEQUENCE</scope>
</reference>
<dbReference type="KEGG" id="hro:HELRODRAFT_172543"/>
<evidence type="ECO:0000313" key="1">
    <source>
        <dbReference type="EMBL" id="ESO04195.1"/>
    </source>
</evidence>
<dbReference type="RefSeq" id="XP_009017464.1">
    <property type="nucleotide sequence ID" value="XM_009019216.1"/>
</dbReference>
<keyword evidence="3" id="KW-1185">Reference proteome</keyword>
<dbReference type="EMBL" id="KB096502">
    <property type="protein sequence ID" value="ESO04195.1"/>
    <property type="molecule type" value="Genomic_DNA"/>
</dbReference>
<dbReference type="InParanoid" id="T1F5H5"/>
<evidence type="ECO:0000313" key="2">
    <source>
        <dbReference type="EnsemblMetazoa" id="HelroP172543"/>
    </source>
</evidence>
<reference evidence="2" key="3">
    <citation type="submission" date="2015-06" db="UniProtKB">
        <authorList>
            <consortium name="EnsemblMetazoa"/>
        </authorList>
    </citation>
    <scope>IDENTIFICATION</scope>
</reference>
<dbReference type="CTD" id="20204074"/>
<dbReference type="EnsemblMetazoa" id="HelroT172543">
    <property type="protein sequence ID" value="HelroP172543"/>
    <property type="gene ID" value="HelroG172543"/>
</dbReference>
<dbReference type="HOGENOM" id="CLU_1455953_0_0_1"/>